<keyword evidence="2" id="KW-1185">Reference proteome</keyword>
<name>A0ABW2YVY2_9SPHI</name>
<sequence length="60" mass="6651">MKIAIIILSLLNGGYMLADGIYVLVNGKYIGPAKPGPWANVFQFFKVDVFKLVRYLLCSA</sequence>
<evidence type="ECO:0000313" key="1">
    <source>
        <dbReference type="EMBL" id="MFD0750261.1"/>
    </source>
</evidence>
<dbReference type="RefSeq" id="WP_377099364.1">
    <property type="nucleotide sequence ID" value="NZ_JBHTHU010000005.1"/>
</dbReference>
<dbReference type="EMBL" id="JBHTHU010000005">
    <property type="protein sequence ID" value="MFD0750261.1"/>
    <property type="molecule type" value="Genomic_DNA"/>
</dbReference>
<accession>A0ABW2YVY2</accession>
<evidence type="ECO:0000313" key="2">
    <source>
        <dbReference type="Proteomes" id="UP001596958"/>
    </source>
</evidence>
<dbReference type="Proteomes" id="UP001596958">
    <property type="component" value="Unassembled WGS sequence"/>
</dbReference>
<protein>
    <submittedName>
        <fullName evidence="1">Uncharacterized protein</fullName>
    </submittedName>
</protein>
<proteinExistence type="predicted"/>
<comment type="caution">
    <text evidence="1">The sequence shown here is derived from an EMBL/GenBank/DDBJ whole genome shotgun (WGS) entry which is preliminary data.</text>
</comment>
<gene>
    <name evidence="1" type="ORF">ACFQZS_08925</name>
</gene>
<reference evidence="2" key="1">
    <citation type="journal article" date="2019" name="Int. J. Syst. Evol. Microbiol.">
        <title>The Global Catalogue of Microorganisms (GCM) 10K type strain sequencing project: providing services to taxonomists for standard genome sequencing and annotation.</title>
        <authorList>
            <consortium name="The Broad Institute Genomics Platform"/>
            <consortium name="The Broad Institute Genome Sequencing Center for Infectious Disease"/>
            <person name="Wu L."/>
            <person name="Ma J."/>
        </authorList>
    </citation>
    <scope>NUCLEOTIDE SEQUENCE [LARGE SCALE GENOMIC DNA]</scope>
    <source>
        <strain evidence="2">CCUG 63418</strain>
    </source>
</reference>
<organism evidence="1 2">
    <name type="scientific">Mucilaginibacter calamicampi</name>
    <dbReference type="NCBI Taxonomy" id="1302352"/>
    <lineage>
        <taxon>Bacteria</taxon>
        <taxon>Pseudomonadati</taxon>
        <taxon>Bacteroidota</taxon>
        <taxon>Sphingobacteriia</taxon>
        <taxon>Sphingobacteriales</taxon>
        <taxon>Sphingobacteriaceae</taxon>
        <taxon>Mucilaginibacter</taxon>
    </lineage>
</organism>